<dbReference type="InterPro" id="IPR010982">
    <property type="entry name" value="Lambda_DNA-bd_dom_sf"/>
</dbReference>
<accession>A0A2N1IW25</accession>
<dbReference type="PROSITE" id="PS50943">
    <property type="entry name" value="HTH_CROC1"/>
    <property type="match status" value="1"/>
</dbReference>
<dbReference type="InterPro" id="IPR001387">
    <property type="entry name" value="Cro/C1-type_HTH"/>
</dbReference>
<dbReference type="CDD" id="cd00093">
    <property type="entry name" value="HTH_XRE"/>
    <property type="match status" value="1"/>
</dbReference>
<dbReference type="EMBL" id="PJCG01000008">
    <property type="protein sequence ID" value="PKI24919.1"/>
    <property type="molecule type" value="Genomic_DNA"/>
</dbReference>
<evidence type="ECO:0000313" key="2">
    <source>
        <dbReference type="EMBL" id="PKI24919.1"/>
    </source>
</evidence>
<dbReference type="RefSeq" id="WP_028697903.1">
    <property type="nucleotide sequence ID" value="NZ_KK214954.1"/>
</dbReference>
<name>A0A2N1IW25_9PSED</name>
<dbReference type="Proteomes" id="UP000233399">
    <property type="component" value="Unassembled WGS sequence"/>
</dbReference>
<dbReference type="Gene3D" id="1.10.260.40">
    <property type="entry name" value="lambda repressor-like DNA-binding domains"/>
    <property type="match status" value="1"/>
</dbReference>
<evidence type="ECO:0000313" key="3">
    <source>
        <dbReference type="Proteomes" id="UP000233399"/>
    </source>
</evidence>
<dbReference type="GO" id="GO:0003677">
    <property type="term" value="F:DNA binding"/>
    <property type="evidence" value="ECO:0007669"/>
    <property type="project" value="InterPro"/>
</dbReference>
<dbReference type="SMART" id="SM00530">
    <property type="entry name" value="HTH_XRE"/>
    <property type="match status" value="1"/>
</dbReference>
<organism evidence="2 3">
    <name type="scientific">Pseudomonas monteilii</name>
    <dbReference type="NCBI Taxonomy" id="76759"/>
    <lineage>
        <taxon>Bacteria</taxon>
        <taxon>Pseudomonadati</taxon>
        <taxon>Pseudomonadota</taxon>
        <taxon>Gammaproteobacteria</taxon>
        <taxon>Pseudomonadales</taxon>
        <taxon>Pseudomonadaceae</taxon>
        <taxon>Pseudomonas</taxon>
    </lineage>
</organism>
<feature type="domain" description="HTH cro/C1-type" evidence="1">
    <location>
        <begin position="11"/>
        <end position="63"/>
    </location>
</feature>
<sequence length="91" mass="10213">MEIRESLGEALRRMRILHDLTQEDFSVVSSRTYVSSLERGLKAPTIQKIEELAGRIGIHPLSLIVSAYLIQDPDVGLDGLIEQVRNEALKL</sequence>
<reference evidence="2 3" key="1">
    <citation type="submission" date="2017-12" db="EMBL/GenBank/DDBJ databases">
        <title>Isolation and characterization of an aerobic denitrifying Pseudomonas monteilii CY06 from aquaculture ponds.</title>
        <authorList>
            <person name="Ma Q."/>
            <person name="Cai Y."/>
            <person name="He Z."/>
        </authorList>
    </citation>
    <scope>NUCLEOTIDE SEQUENCE [LARGE SCALE GENOMIC DNA]</scope>
    <source>
        <strain evidence="2 3">CY06</strain>
    </source>
</reference>
<proteinExistence type="predicted"/>
<dbReference type="Pfam" id="PF01381">
    <property type="entry name" value="HTH_3"/>
    <property type="match status" value="1"/>
</dbReference>
<dbReference type="SUPFAM" id="SSF47413">
    <property type="entry name" value="lambda repressor-like DNA-binding domains"/>
    <property type="match status" value="1"/>
</dbReference>
<comment type="caution">
    <text evidence="2">The sequence shown here is derived from an EMBL/GenBank/DDBJ whole genome shotgun (WGS) entry which is preliminary data.</text>
</comment>
<gene>
    <name evidence="2" type="ORF">CXB65_06470</name>
</gene>
<evidence type="ECO:0000259" key="1">
    <source>
        <dbReference type="PROSITE" id="PS50943"/>
    </source>
</evidence>
<protein>
    <submittedName>
        <fullName evidence="2">XRE family transcriptional regulator</fullName>
    </submittedName>
</protein>
<dbReference type="AlphaFoldDB" id="A0A2N1IW25"/>